<name>A0ABW1INA8_9BACL</name>
<evidence type="ECO:0000313" key="1">
    <source>
        <dbReference type="EMBL" id="MFC5986543.1"/>
    </source>
</evidence>
<evidence type="ECO:0000313" key="2">
    <source>
        <dbReference type="Proteomes" id="UP001596250"/>
    </source>
</evidence>
<dbReference type="InterPro" id="IPR027417">
    <property type="entry name" value="P-loop_NTPase"/>
</dbReference>
<gene>
    <name evidence="1" type="ORF">ACFPXP_08900</name>
</gene>
<accession>A0ABW1INA8</accession>
<keyword evidence="2" id="KW-1185">Reference proteome</keyword>
<proteinExistence type="predicted"/>
<protein>
    <recommendedName>
        <fullName evidence="3">NB-ARC domain-containing protein</fullName>
    </recommendedName>
</protein>
<dbReference type="Gene3D" id="3.40.50.300">
    <property type="entry name" value="P-loop containing nucleotide triphosphate hydrolases"/>
    <property type="match status" value="1"/>
</dbReference>
<sequence length="181" mass="20274">MKQVPKEKSFDHRRVIGLDKELERLEHWMTNPCPETLIFSISGIGGIGKTTLLMEMAAMSRQASLLTLWLDGQVDLPTSASFLSGIEMGLESEYGRKRDPATPLLLYIISELSRQRTILLIDNWRRIRKTGGVASLQLPPSASVYRDASHYGFPKRAASQMADESILEKSYTTISIKAVYA</sequence>
<reference evidence="2" key="1">
    <citation type="journal article" date="2019" name="Int. J. Syst. Evol. Microbiol.">
        <title>The Global Catalogue of Microorganisms (GCM) 10K type strain sequencing project: providing services to taxonomists for standard genome sequencing and annotation.</title>
        <authorList>
            <consortium name="The Broad Institute Genomics Platform"/>
            <consortium name="The Broad Institute Genome Sequencing Center for Infectious Disease"/>
            <person name="Wu L."/>
            <person name="Ma J."/>
        </authorList>
    </citation>
    <scope>NUCLEOTIDE SEQUENCE [LARGE SCALE GENOMIC DNA]</scope>
    <source>
        <strain evidence="2">CCM 8749</strain>
    </source>
</reference>
<comment type="caution">
    <text evidence="1">The sequence shown here is derived from an EMBL/GenBank/DDBJ whole genome shotgun (WGS) entry which is preliminary data.</text>
</comment>
<organism evidence="1 2">
    <name type="scientific">Marinicrinis lubricantis</name>
    <dbReference type="NCBI Taxonomy" id="2086470"/>
    <lineage>
        <taxon>Bacteria</taxon>
        <taxon>Bacillati</taxon>
        <taxon>Bacillota</taxon>
        <taxon>Bacilli</taxon>
        <taxon>Bacillales</taxon>
        <taxon>Paenibacillaceae</taxon>
    </lineage>
</organism>
<dbReference type="EMBL" id="JBHSQV010000114">
    <property type="protein sequence ID" value="MFC5986543.1"/>
    <property type="molecule type" value="Genomic_DNA"/>
</dbReference>
<dbReference type="RefSeq" id="WP_379893869.1">
    <property type="nucleotide sequence ID" value="NZ_CBCSCT010000097.1"/>
</dbReference>
<dbReference type="Proteomes" id="UP001596250">
    <property type="component" value="Unassembled WGS sequence"/>
</dbReference>
<evidence type="ECO:0008006" key="3">
    <source>
        <dbReference type="Google" id="ProtNLM"/>
    </source>
</evidence>
<dbReference type="SUPFAM" id="SSF52540">
    <property type="entry name" value="P-loop containing nucleoside triphosphate hydrolases"/>
    <property type="match status" value="1"/>
</dbReference>